<dbReference type="Gene3D" id="3.40.50.12440">
    <property type="match status" value="2"/>
</dbReference>
<dbReference type="InterPro" id="IPR006311">
    <property type="entry name" value="TAT_signal"/>
</dbReference>
<evidence type="ECO:0000313" key="12">
    <source>
        <dbReference type="Proteomes" id="UP000270112"/>
    </source>
</evidence>
<keyword evidence="4" id="KW-0560">Oxidoreductase</keyword>
<dbReference type="PANTHER" id="PTHR43742">
    <property type="entry name" value="TRIMETHYLAMINE-N-OXIDE REDUCTASE"/>
    <property type="match status" value="1"/>
</dbReference>
<dbReference type="PANTHER" id="PTHR43742:SF6">
    <property type="entry name" value="OXIDOREDUCTASE YYAE-RELATED"/>
    <property type="match status" value="1"/>
</dbReference>
<dbReference type="GO" id="GO:0016491">
    <property type="term" value="F:oxidoreductase activity"/>
    <property type="evidence" value="ECO:0007669"/>
    <property type="project" value="UniProtKB-KW"/>
</dbReference>
<dbReference type="EMBL" id="QICC01000004">
    <property type="protein sequence ID" value="RNM43052.1"/>
    <property type="molecule type" value="Genomic_DNA"/>
</dbReference>
<name>A0A3N0J358_9ACTN</name>
<dbReference type="Proteomes" id="UP000253817">
    <property type="component" value="Unassembled WGS sequence"/>
</dbReference>
<dbReference type="InterPro" id="IPR009010">
    <property type="entry name" value="Asp_de-COase-like_dom_sf"/>
</dbReference>
<dbReference type="Gene3D" id="3.40.50.740">
    <property type="match status" value="1"/>
</dbReference>
<evidence type="ECO:0000313" key="11">
    <source>
        <dbReference type="Proteomes" id="UP000253817"/>
    </source>
</evidence>
<feature type="domain" description="Molybdopterin dinucleotide-binding" evidence="8">
    <location>
        <begin position="740"/>
        <end position="820"/>
    </location>
</feature>
<proteinExistence type="inferred from homology"/>
<reference evidence="10" key="3">
    <citation type="journal article" date="2019" name="Microbiol. Resour. Announc.">
        <title>Draft Genome Sequences of Type Strains of Gordonibacter faecihominis, Paraeggerthella hongkongensis, Parvibacter caecicola,Slackia equolifaciens, Slackia faecicanis, and Slackia isoflavoniconvertens.</title>
        <authorList>
            <person name="Danylec N."/>
            <person name="Stoll D.A."/>
            <person name="Dotsch A."/>
            <person name="Huch M."/>
        </authorList>
    </citation>
    <scope>NUCLEOTIDE SEQUENCE</scope>
    <source>
        <strain evidence="10">DSM 16107</strain>
    </source>
</reference>
<comment type="caution">
    <text evidence="10">The sequence shown here is derived from an EMBL/GenBank/DDBJ whole genome shotgun (WGS) entry which is preliminary data.</text>
</comment>
<dbReference type="AlphaFoldDB" id="A0A3N0J358"/>
<accession>A0A3N0J358</accession>
<dbReference type="SUPFAM" id="SSF50692">
    <property type="entry name" value="ADC-like"/>
    <property type="match status" value="1"/>
</dbReference>
<dbReference type="InterPro" id="IPR050612">
    <property type="entry name" value="Prok_Mopterin_Oxidored"/>
</dbReference>
<evidence type="ECO:0000256" key="5">
    <source>
        <dbReference type="ARBA" id="ARBA00023004"/>
    </source>
</evidence>
<dbReference type="PROSITE" id="PS51318">
    <property type="entry name" value="TAT"/>
    <property type="match status" value="1"/>
</dbReference>
<dbReference type="SUPFAM" id="SSF53706">
    <property type="entry name" value="Formate dehydrogenase/DMSO reductase, domains 1-3"/>
    <property type="match status" value="1"/>
</dbReference>
<keyword evidence="11" id="KW-1185">Reference proteome</keyword>
<dbReference type="Gene3D" id="3.30.2070.10">
    <property type="entry name" value="Formate dehydrogenase/DMSO reductase"/>
    <property type="match status" value="1"/>
</dbReference>
<comment type="similarity">
    <text evidence="1">Belongs to the prokaryotic molybdopterin-containing oxidoreductase family.</text>
</comment>
<dbReference type="InterPro" id="IPR006657">
    <property type="entry name" value="MoPterin_dinucl-bd_dom"/>
</dbReference>
<evidence type="ECO:0000313" key="9">
    <source>
        <dbReference type="EMBL" id="RDB69282.1"/>
    </source>
</evidence>
<dbReference type="InterPro" id="IPR006656">
    <property type="entry name" value="Mopterin_OxRdtase"/>
</dbReference>
<evidence type="ECO:0000259" key="8">
    <source>
        <dbReference type="Pfam" id="PF01568"/>
    </source>
</evidence>
<dbReference type="Gene3D" id="3.40.228.10">
    <property type="entry name" value="Dimethylsulfoxide Reductase, domain 2"/>
    <property type="match status" value="1"/>
</dbReference>
<dbReference type="Gene3D" id="2.40.40.20">
    <property type="match status" value="1"/>
</dbReference>
<dbReference type="Pfam" id="PF01568">
    <property type="entry name" value="Molydop_binding"/>
    <property type="match status" value="1"/>
</dbReference>
<dbReference type="Proteomes" id="UP000270112">
    <property type="component" value="Unassembled WGS sequence"/>
</dbReference>
<dbReference type="GO" id="GO:0046872">
    <property type="term" value="F:metal ion binding"/>
    <property type="evidence" value="ECO:0007669"/>
    <property type="project" value="UniProtKB-KW"/>
</dbReference>
<dbReference type="GO" id="GO:0051536">
    <property type="term" value="F:iron-sulfur cluster binding"/>
    <property type="evidence" value="ECO:0007669"/>
    <property type="project" value="UniProtKB-KW"/>
</dbReference>
<keyword evidence="5" id="KW-0408">Iron</keyword>
<organism evidence="10 12">
    <name type="scientific">Eggerthella sinensis</name>
    <dbReference type="NCBI Taxonomy" id="242230"/>
    <lineage>
        <taxon>Bacteria</taxon>
        <taxon>Bacillati</taxon>
        <taxon>Actinomycetota</taxon>
        <taxon>Coriobacteriia</taxon>
        <taxon>Eggerthellales</taxon>
        <taxon>Eggerthellaceae</taxon>
        <taxon>Eggerthella</taxon>
    </lineage>
</organism>
<evidence type="ECO:0000256" key="2">
    <source>
        <dbReference type="ARBA" id="ARBA00022723"/>
    </source>
</evidence>
<keyword evidence="2" id="KW-0479">Metal-binding</keyword>
<reference evidence="9 11" key="1">
    <citation type="journal article" date="2018" name="Elife">
        <title>Discovery and characterization of a prevalent human gut bacterial enzyme sufficient for the inactivation of a family of plant toxins.</title>
        <authorList>
            <person name="Koppel N."/>
            <person name="Bisanz J.E."/>
            <person name="Pandelia M.E."/>
            <person name="Turnbaugh P.J."/>
            <person name="Balskus E.P."/>
        </authorList>
    </citation>
    <scope>NUCLEOTIDE SEQUENCE [LARGE SCALE GENOMIC DNA]</scope>
    <source>
        <strain evidence="9 11">DSM 16107</strain>
    </source>
</reference>
<evidence type="ECO:0000256" key="1">
    <source>
        <dbReference type="ARBA" id="ARBA00010312"/>
    </source>
</evidence>
<feature type="domain" description="Molybdopterin oxidoreductase" evidence="7">
    <location>
        <begin position="147"/>
        <end position="630"/>
    </location>
</feature>
<evidence type="ECO:0000256" key="3">
    <source>
        <dbReference type="ARBA" id="ARBA00022729"/>
    </source>
</evidence>
<evidence type="ECO:0000313" key="10">
    <source>
        <dbReference type="EMBL" id="RNM43052.1"/>
    </source>
</evidence>
<evidence type="ECO:0000256" key="6">
    <source>
        <dbReference type="ARBA" id="ARBA00023014"/>
    </source>
</evidence>
<keyword evidence="6" id="KW-0411">Iron-sulfur</keyword>
<gene>
    <name evidence="9" type="ORF">C1876_07175</name>
    <name evidence="10" type="ORF">DMP09_02035</name>
</gene>
<reference evidence="12" key="2">
    <citation type="submission" date="2018-05" db="EMBL/GenBank/DDBJ databases">
        <title>Genome Sequencing of selected type strains of the family Eggerthellaceae.</title>
        <authorList>
            <person name="Danylec N."/>
            <person name="Stoll D.A."/>
            <person name="Doetsch A."/>
            <person name="Huch M."/>
        </authorList>
    </citation>
    <scope>NUCLEOTIDE SEQUENCE [LARGE SCALE GENOMIC DNA]</scope>
    <source>
        <strain evidence="12">DSM 16107</strain>
    </source>
</reference>
<dbReference type="GO" id="GO:0043546">
    <property type="term" value="F:molybdopterin cofactor binding"/>
    <property type="evidence" value="ECO:0007669"/>
    <property type="project" value="InterPro"/>
</dbReference>
<protein>
    <submittedName>
        <fullName evidence="10">Molybdopterin oxidoreductase</fullName>
    </submittedName>
</protein>
<keyword evidence="3" id="KW-0732">Signal</keyword>
<dbReference type="Pfam" id="PF00384">
    <property type="entry name" value="Molybdopterin"/>
    <property type="match status" value="1"/>
</dbReference>
<sequence>MKSRGWPILYGQEGFLEVRARPVFPCVRVLKFEGGEMSWTNEPSGLTRRSFLKSTAVVAGGLWAGTALGCAPSKQAEDGSDAATQQVNEEHYNVCCRPNCFNTCMMTATVRDGKLVKTAPADFPNKEFNRICLRGLVSNENIYHPDRVLYPMKQTGERGSDKWERVSWDDAINDIATKIKGYRKDFGDSSIFKTSGSSVYHATSGTPGKLFGTINACTMSGPLDAGNMYGIMRVFGYGGAPWPGNDQRDYVNAKNLFLWCNNLTDAQIQDWHFVADAIEAGTNVICIDPIYTQMAAKSHKWVPIRPGADLQLIMSMMYVMLDEDLVDWDFVKEHTVAPFLVKDADGLFLRMSDLGVEPTEGPVDPTTGKPTVVDPYAVWDEAAGAAAELSTVAAPALEGAFDVEGTPVHTAFSLLKDEIMKYAPAQASQMCDVPEDVIVELAHLACDGPVTHRVGWGTQAYDNGLAPHVAGATMAALAGQLGKPGANYSSAVWMSWAGGNKAATTPEQPATSPTIAYMNMPEVFESGQYLGEDIKPKALWVYSGNPLCTWCDTNTLRDDIFAKFELVVTVDYMMTDTARYSDYVLPCAHWFEYEDAITSGNTFHIIHSEKAIEPLGEALCDLDIMRKLAAALELPDDLFPESNEAFLREYFDSELAEKQGITYDALCEKNAIHAWGDHFMQWQDLKFATPSGRAEFYVEKPTAYGVVSGKTPDLSREHLPIWFEPREAWPTNPLHEQYPFVLMSERPRFRVHGQWAYNRILRELDPEPTVKMNPADAAEAGLADGTLVECYNDHGHAVAKLVLNEAIRPGTLVYPKSWQSDQHVAGGWSEPLSRETDAVLVNQSFMDCLVGIRAWKGAE</sequence>
<dbReference type="EMBL" id="PPTT01000010">
    <property type="protein sequence ID" value="RDB69282.1"/>
    <property type="molecule type" value="Genomic_DNA"/>
</dbReference>
<evidence type="ECO:0000259" key="7">
    <source>
        <dbReference type="Pfam" id="PF00384"/>
    </source>
</evidence>
<evidence type="ECO:0000256" key="4">
    <source>
        <dbReference type="ARBA" id="ARBA00023002"/>
    </source>
</evidence>